<dbReference type="SUPFAM" id="SSF55874">
    <property type="entry name" value="ATPase domain of HSP90 chaperone/DNA topoisomerase II/histidine kinase"/>
    <property type="match status" value="1"/>
</dbReference>
<organism evidence="10 11">
    <name type="scientific">Hufsiella arboris</name>
    <dbReference type="NCBI Taxonomy" id="2695275"/>
    <lineage>
        <taxon>Bacteria</taxon>
        <taxon>Pseudomonadati</taxon>
        <taxon>Bacteroidota</taxon>
        <taxon>Sphingobacteriia</taxon>
        <taxon>Sphingobacteriales</taxon>
        <taxon>Sphingobacteriaceae</taxon>
        <taxon>Hufsiella</taxon>
    </lineage>
</organism>
<sequence length="596" mass="68414">MNIRLYTKALVFGFILFTACTGRSGREALNDGDDDARKRIRQLIDIGNGVIETPDSMLALSDSLAKYAAYPEAKVESEVLKAKYFWRVTDHEEGMKMAVKALKDANFYQFDAKLPIIYSIIGNIHKEKGNYAFAFDAANKGLEAAKRLKDTVNIIYMIRLQAMFSKAKGSDVNDSTLIRQSLALHLRGLRIAESNRKYESNRIAYYDNICQYYAEGGNYKQAMYYGNKSIPLCFKYNRRLSLTYAYCWLAIASYRHNDYKAGLDYLTKSLELTRVIKNPFREMEIMRALYQYFGYIGDYKRAFGYYRQFSSMQDSLNVLNNTRQMSELQVKYETERNSQKILLLGKKNRWQSSVIIAFIVGLSVFILLLGLLFYQFRMIKRSNREITRQSEKLQVLMKELHHRVKNNLQIVTSLLSLQSNRLTDEESRQAIRIGQQRIEAMSLIHRSLYQQENPNMVNMKEYITDLIGSIMQSFGYADDRVEIRIDVEVEELDVDVALPLGLIINEWITNSFKYAFANVSNPVLSVSLKSQNGLELSVSDNGPGLPLSIWNQPQKSFGIKLVKVLSKQLGGSCDLQNQDGAVLNINIPLSKWKKTA</sequence>
<dbReference type="GO" id="GO:0005524">
    <property type="term" value="F:ATP binding"/>
    <property type="evidence" value="ECO:0007669"/>
    <property type="project" value="UniProtKB-KW"/>
</dbReference>
<dbReference type="SUPFAM" id="SSF48452">
    <property type="entry name" value="TPR-like"/>
    <property type="match status" value="1"/>
</dbReference>
<keyword evidence="5" id="KW-0547">Nucleotide-binding</keyword>
<dbReference type="PROSITE" id="PS51257">
    <property type="entry name" value="PROKAR_LIPOPROTEIN"/>
    <property type="match status" value="1"/>
</dbReference>
<dbReference type="SMART" id="SM00387">
    <property type="entry name" value="HATPase_c"/>
    <property type="match status" value="1"/>
</dbReference>
<evidence type="ECO:0000256" key="8">
    <source>
        <dbReference type="SAM" id="Phobius"/>
    </source>
</evidence>
<dbReference type="InterPro" id="IPR005467">
    <property type="entry name" value="His_kinase_dom"/>
</dbReference>
<keyword evidence="4" id="KW-0808">Transferase</keyword>
<name>A0A7K1Y8U3_9SPHI</name>
<dbReference type="InterPro" id="IPR003594">
    <property type="entry name" value="HATPase_dom"/>
</dbReference>
<dbReference type="Gene3D" id="1.25.40.10">
    <property type="entry name" value="Tetratricopeptide repeat domain"/>
    <property type="match status" value="1"/>
</dbReference>
<keyword evidence="6" id="KW-0418">Kinase</keyword>
<comment type="caution">
    <text evidence="10">The sequence shown here is derived from an EMBL/GenBank/DDBJ whole genome shotgun (WGS) entry which is preliminary data.</text>
</comment>
<keyword evidence="8" id="KW-0472">Membrane</keyword>
<keyword evidence="8" id="KW-1133">Transmembrane helix</keyword>
<feature type="transmembrane region" description="Helical" evidence="8">
    <location>
        <begin position="354"/>
        <end position="374"/>
    </location>
</feature>
<dbReference type="PANTHER" id="PTHR41523:SF8">
    <property type="entry name" value="ETHYLENE RESPONSE SENSOR PROTEIN"/>
    <property type="match status" value="1"/>
</dbReference>
<evidence type="ECO:0000256" key="4">
    <source>
        <dbReference type="ARBA" id="ARBA00022679"/>
    </source>
</evidence>
<dbReference type="InterPro" id="IPR011495">
    <property type="entry name" value="Sig_transdc_His_kin_sub2_dim/P"/>
</dbReference>
<dbReference type="GO" id="GO:0004673">
    <property type="term" value="F:protein histidine kinase activity"/>
    <property type="evidence" value="ECO:0007669"/>
    <property type="project" value="UniProtKB-EC"/>
</dbReference>
<evidence type="ECO:0000313" key="11">
    <source>
        <dbReference type="Proteomes" id="UP000466586"/>
    </source>
</evidence>
<evidence type="ECO:0000256" key="3">
    <source>
        <dbReference type="ARBA" id="ARBA00022553"/>
    </source>
</evidence>
<keyword evidence="3" id="KW-0597">Phosphoprotein</keyword>
<dbReference type="Pfam" id="PF02518">
    <property type="entry name" value="HATPase_c"/>
    <property type="match status" value="1"/>
</dbReference>
<dbReference type="InterPro" id="IPR011990">
    <property type="entry name" value="TPR-like_helical_dom_sf"/>
</dbReference>
<keyword evidence="7" id="KW-0067">ATP-binding</keyword>
<dbReference type="PANTHER" id="PTHR41523">
    <property type="entry name" value="TWO-COMPONENT SYSTEM SENSOR PROTEIN"/>
    <property type="match status" value="1"/>
</dbReference>
<proteinExistence type="predicted"/>
<dbReference type="RefSeq" id="WP_160844188.1">
    <property type="nucleotide sequence ID" value="NZ_WVHT01000003.1"/>
</dbReference>
<keyword evidence="8" id="KW-0812">Transmembrane</keyword>
<evidence type="ECO:0000259" key="9">
    <source>
        <dbReference type="PROSITE" id="PS50109"/>
    </source>
</evidence>
<dbReference type="Pfam" id="PF07568">
    <property type="entry name" value="HisKA_2"/>
    <property type="match status" value="1"/>
</dbReference>
<protein>
    <recommendedName>
        <fullName evidence="2">histidine kinase</fullName>
        <ecNumber evidence="2">2.7.13.3</ecNumber>
    </recommendedName>
</protein>
<dbReference type="PROSITE" id="PS50109">
    <property type="entry name" value="HIS_KIN"/>
    <property type="match status" value="1"/>
</dbReference>
<evidence type="ECO:0000256" key="2">
    <source>
        <dbReference type="ARBA" id="ARBA00012438"/>
    </source>
</evidence>
<evidence type="ECO:0000256" key="6">
    <source>
        <dbReference type="ARBA" id="ARBA00022777"/>
    </source>
</evidence>
<dbReference type="EC" id="2.7.13.3" evidence="2"/>
<reference evidence="10 11" key="1">
    <citation type="submission" date="2019-11" db="EMBL/GenBank/DDBJ databases">
        <title>Pedobacter sp. HMF7647 Genome sequencing and assembly.</title>
        <authorList>
            <person name="Kang H."/>
            <person name="Kim H."/>
            <person name="Joh K."/>
        </authorList>
    </citation>
    <scope>NUCLEOTIDE SEQUENCE [LARGE SCALE GENOMIC DNA]</scope>
    <source>
        <strain evidence="10 11">HMF7647</strain>
    </source>
</reference>
<comment type="catalytic activity">
    <reaction evidence="1">
        <text>ATP + protein L-histidine = ADP + protein N-phospho-L-histidine.</text>
        <dbReference type="EC" id="2.7.13.3"/>
    </reaction>
</comment>
<dbReference type="Proteomes" id="UP000466586">
    <property type="component" value="Unassembled WGS sequence"/>
</dbReference>
<gene>
    <name evidence="10" type="ORF">GS399_08520</name>
</gene>
<evidence type="ECO:0000313" key="10">
    <source>
        <dbReference type="EMBL" id="MXV51014.1"/>
    </source>
</evidence>
<keyword evidence="11" id="KW-1185">Reference proteome</keyword>
<dbReference type="EMBL" id="WVHT01000003">
    <property type="protein sequence ID" value="MXV51014.1"/>
    <property type="molecule type" value="Genomic_DNA"/>
</dbReference>
<dbReference type="Gene3D" id="3.30.450.20">
    <property type="entry name" value="PAS domain"/>
    <property type="match status" value="1"/>
</dbReference>
<dbReference type="AlphaFoldDB" id="A0A7K1Y8U3"/>
<dbReference type="Gene3D" id="3.30.565.10">
    <property type="entry name" value="Histidine kinase-like ATPase, C-terminal domain"/>
    <property type="match status" value="1"/>
</dbReference>
<dbReference type="InterPro" id="IPR036890">
    <property type="entry name" value="HATPase_C_sf"/>
</dbReference>
<accession>A0A7K1Y8U3</accession>
<evidence type="ECO:0000256" key="7">
    <source>
        <dbReference type="ARBA" id="ARBA00022840"/>
    </source>
</evidence>
<evidence type="ECO:0000256" key="1">
    <source>
        <dbReference type="ARBA" id="ARBA00000085"/>
    </source>
</evidence>
<feature type="domain" description="Histidine kinase" evidence="9">
    <location>
        <begin position="399"/>
        <end position="591"/>
    </location>
</feature>
<evidence type="ECO:0000256" key="5">
    <source>
        <dbReference type="ARBA" id="ARBA00022741"/>
    </source>
</evidence>